<evidence type="ECO:0000256" key="9">
    <source>
        <dbReference type="ARBA" id="ARBA00023136"/>
    </source>
</evidence>
<dbReference type="Proteomes" id="UP000293637">
    <property type="component" value="Unassembled WGS sequence"/>
</dbReference>
<keyword evidence="5" id="KW-0677">Repeat</keyword>
<keyword evidence="8" id="KW-1278">Translocase</keyword>
<reference evidence="12 13" key="1">
    <citation type="journal article" date="2019" name="Sci. Transl. Med.">
        <title>Quorum sensing between bacterial species on the skin protects against epidermal injury in atopic dermatitis.</title>
        <authorList>
            <person name="Williams M.R."/>
        </authorList>
    </citation>
    <scope>NUCLEOTIDE SEQUENCE [LARGE SCALE GENOMIC DNA]</scope>
    <source>
        <strain evidence="12 13">E7</strain>
    </source>
</reference>
<evidence type="ECO:0000256" key="3">
    <source>
        <dbReference type="ARBA" id="ARBA00022448"/>
    </source>
</evidence>
<dbReference type="InterPro" id="IPR003593">
    <property type="entry name" value="AAA+_ATPase"/>
</dbReference>
<dbReference type="InterPro" id="IPR015856">
    <property type="entry name" value="ABC_transpr_CbiO/EcfA_su"/>
</dbReference>
<dbReference type="GeneID" id="58090201"/>
<dbReference type="InterPro" id="IPR027417">
    <property type="entry name" value="P-loop_NTPase"/>
</dbReference>
<evidence type="ECO:0000256" key="6">
    <source>
        <dbReference type="ARBA" id="ARBA00022741"/>
    </source>
</evidence>
<dbReference type="SMART" id="SM00382">
    <property type="entry name" value="AAA"/>
    <property type="match status" value="2"/>
</dbReference>
<dbReference type="GO" id="GO:0005524">
    <property type="term" value="F:ATP binding"/>
    <property type="evidence" value="ECO:0007669"/>
    <property type="project" value="UniProtKB-KW"/>
</dbReference>
<organism evidence="12 13">
    <name type="scientific">Staphylococcus lugdunensis</name>
    <dbReference type="NCBI Taxonomy" id="28035"/>
    <lineage>
        <taxon>Bacteria</taxon>
        <taxon>Bacillati</taxon>
        <taxon>Bacillota</taxon>
        <taxon>Bacilli</taxon>
        <taxon>Bacillales</taxon>
        <taxon>Staphylococcaceae</taxon>
        <taxon>Staphylococcus</taxon>
    </lineage>
</organism>
<evidence type="ECO:0000256" key="2">
    <source>
        <dbReference type="ARBA" id="ARBA00005417"/>
    </source>
</evidence>
<dbReference type="Pfam" id="PF00005">
    <property type="entry name" value="ABC_tran"/>
    <property type="match status" value="2"/>
</dbReference>
<dbReference type="InterPro" id="IPR017871">
    <property type="entry name" value="ABC_transporter-like_CS"/>
</dbReference>
<dbReference type="GO" id="GO:0043190">
    <property type="term" value="C:ATP-binding cassette (ABC) transporter complex"/>
    <property type="evidence" value="ECO:0007669"/>
    <property type="project" value="TreeGrafter"/>
</dbReference>
<dbReference type="AlphaFoldDB" id="A0A4Q9WD38"/>
<comment type="similarity">
    <text evidence="2">Belongs to the ABC transporter superfamily.</text>
</comment>
<dbReference type="CDD" id="cd03225">
    <property type="entry name" value="ABC_cobalt_CbiO_domain1"/>
    <property type="match status" value="1"/>
</dbReference>
<evidence type="ECO:0000256" key="8">
    <source>
        <dbReference type="ARBA" id="ARBA00022967"/>
    </source>
</evidence>
<dbReference type="PROSITE" id="PS00211">
    <property type="entry name" value="ABC_TRANSPORTER_1"/>
    <property type="match status" value="1"/>
</dbReference>
<evidence type="ECO:0000259" key="11">
    <source>
        <dbReference type="PROSITE" id="PS50893"/>
    </source>
</evidence>
<feature type="domain" description="ABC transporter" evidence="11">
    <location>
        <begin position="261"/>
        <end position="486"/>
    </location>
</feature>
<evidence type="ECO:0000256" key="7">
    <source>
        <dbReference type="ARBA" id="ARBA00022840"/>
    </source>
</evidence>
<keyword evidence="9" id="KW-0472">Membrane</keyword>
<keyword evidence="3" id="KW-0813">Transport</keyword>
<feature type="domain" description="ABC transporter" evidence="11">
    <location>
        <begin position="2"/>
        <end position="241"/>
    </location>
</feature>
<gene>
    <name evidence="12" type="ORF">EQ812_03870</name>
</gene>
<keyword evidence="4" id="KW-1003">Cell membrane</keyword>
<dbReference type="RefSeq" id="WP_002491928.1">
    <property type="nucleotide sequence ID" value="NZ_AP021848.1"/>
</dbReference>
<dbReference type="PANTHER" id="PTHR43553:SF23">
    <property type="entry name" value="ABC TRANSPORTER ATP-BINDING COMPONENT"/>
    <property type="match status" value="1"/>
</dbReference>
<name>A0A4Q9WD38_STALU</name>
<proteinExistence type="inferred from homology"/>
<comment type="subcellular location">
    <subcellularLocation>
        <location evidence="1">Cell membrane</location>
        <topology evidence="1">Peripheral membrane protein</topology>
    </subcellularLocation>
</comment>
<dbReference type="SUPFAM" id="SSF52540">
    <property type="entry name" value="P-loop containing nucleoside triphosphate hydrolases"/>
    <property type="match status" value="2"/>
</dbReference>
<dbReference type="PANTHER" id="PTHR43553">
    <property type="entry name" value="HEAVY METAL TRANSPORTER"/>
    <property type="match status" value="1"/>
</dbReference>
<dbReference type="PROSITE" id="PS50893">
    <property type="entry name" value="ABC_TRANSPORTER_2"/>
    <property type="match status" value="2"/>
</dbReference>
<comment type="caution">
    <text evidence="12">The sequence shown here is derived from an EMBL/GenBank/DDBJ whole genome shotgun (WGS) entry which is preliminary data.</text>
</comment>
<keyword evidence="7 12" id="KW-0067">ATP-binding</keyword>
<evidence type="ECO:0000256" key="4">
    <source>
        <dbReference type="ARBA" id="ARBA00022475"/>
    </source>
</evidence>
<evidence type="ECO:0000256" key="1">
    <source>
        <dbReference type="ARBA" id="ARBA00004202"/>
    </source>
</evidence>
<protein>
    <submittedName>
        <fullName evidence="12">ABC transporter ATP-binding protein</fullName>
    </submittedName>
</protein>
<keyword evidence="6" id="KW-0547">Nucleotide-binding</keyword>
<dbReference type="InterPro" id="IPR003439">
    <property type="entry name" value="ABC_transporter-like_ATP-bd"/>
</dbReference>
<evidence type="ECO:0000256" key="5">
    <source>
        <dbReference type="ARBA" id="ARBA00022737"/>
    </source>
</evidence>
<dbReference type="InterPro" id="IPR050095">
    <property type="entry name" value="ECF_ABC_transporter_ATP-bd"/>
</dbReference>
<dbReference type="GO" id="GO:0042626">
    <property type="term" value="F:ATPase-coupled transmembrane transporter activity"/>
    <property type="evidence" value="ECO:0007669"/>
    <property type="project" value="TreeGrafter"/>
</dbReference>
<sequence length="486" mass="55051">MIKFDNVSFTYAEATHPALKQLSLEIKQGEVAIFCGKSGSGKSTIAKLINGLIPKVQTGDIEGDIYLNQQSMAELSMYEISTMVGSVFQNPKTQFYNVDTTSELAFNLENQGVPPATIMQKIEQTMNYFELTHLLQRNIFELSGGEKQMIACASVLISKPEIVVLDEPSSNLDMYSIKKLQQMIRYLKQQGTTVIIIDHRLDYALDLADNIYYIDSGQLQQCFTVNDFRALEQQQYETMGLRYQACPIKNDMPHNDNQPSIHIKDFSYGYNKWRQTKQLNIADFSIPEHEMIAIIGDNGSGKSTFARCFCGLAKGFKGSVSWQQCHAKRKQLLKHSYMVFQDVNTQLFTESVDQEMKLLNQDIEETHVNAILKHMNLLAKKEAHPRSLSGGEKQRVAIATALISNKDFIIFDEPTSGLDLYHMKQVAQNIQTVHAQGKRVFIITHDYALILELCSYVMHFAAGQVIDHYPLDHAGHDKLASYFQVS</sequence>
<accession>A0A4Q9WD38</accession>
<dbReference type="Gene3D" id="3.40.50.300">
    <property type="entry name" value="P-loop containing nucleotide triphosphate hydrolases"/>
    <property type="match status" value="2"/>
</dbReference>
<dbReference type="GO" id="GO:0016887">
    <property type="term" value="F:ATP hydrolysis activity"/>
    <property type="evidence" value="ECO:0007669"/>
    <property type="project" value="InterPro"/>
</dbReference>
<evidence type="ECO:0000313" key="13">
    <source>
        <dbReference type="Proteomes" id="UP000293637"/>
    </source>
</evidence>
<evidence type="ECO:0000313" key="12">
    <source>
        <dbReference type="EMBL" id="TBW72991.1"/>
    </source>
</evidence>
<comment type="function">
    <text evidence="10">Probably part of an ABC transporter complex. Responsible for energy coupling to the transport system.</text>
</comment>
<dbReference type="EMBL" id="SCHB01000002">
    <property type="protein sequence ID" value="TBW72991.1"/>
    <property type="molecule type" value="Genomic_DNA"/>
</dbReference>
<evidence type="ECO:0000256" key="10">
    <source>
        <dbReference type="ARBA" id="ARBA00025157"/>
    </source>
</evidence>